<dbReference type="EC" id="6.1.1.9" evidence="2"/>
<dbReference type="EMBL" id="JAMWBK010000002">
    <property type="protein sequence ID" value="KAJ8907606.1"/>
    <property type="molecule type" value="Genomic_DNA"/>
</dbReference>
<dbReference type="CDD" id="cd00817">
    <property type="entry name" value="ValRS_core"/>
    <property type="match status" value="1"/>
</dbReference>
<comment type="catalytic activity">
    <reaction evidence="11">
        <text>tRNA(Val) + L-valine + ATP = L-valyl-tRNA(Val) + AMP + diphosphate</text>
        <dbReference type="Rhea" id="RHEA:10704"/>
        <dbReference type="Rhea" id="RHEA-COMP:9672"/>
        <dbReference type="Rhea" id="RHEA-COMP:9708"/>
        <dbReference type="ChEBI" id="CHEBI:30616"/>
        <dbReference type="ChEBI" id="CHEBI:33019"/>
        <dbReference type="ChEBI" id="CHEBI:57762"/>
        <dbReference type="ChEBI" id="CHEBI:78442"/>
        <dbReference type="ChEBI" id="CHEBI:78537"/>
        <dbReference type="ChEBI" id="CHEBI:456215"/>
        <dbReference type="EC" id="6.1.1.9"/>
    </reaction>
</comment>
<dbReference type="AlphaFoldDB" id="A0AAV8V153"/>
<dbReference type="SUPFAM" id="SSF52374">
    <property type="entry name" value="Nucleotidylyl transferase"/>
    <property type="match status" value="1"/>
</dbReference>
<evidence type="ECO:0000256" key="6">
    <source>
        <dbReference type="ARBA" id="ARBA00022840"/>
    </source>
</evidence>
<comment type="caution">
    <text evidence="18">The sequence shown here is derived from an EMBL/GenBank/DDBJ whole genome shotgun (WGS) entry which is preliminary data.</text>
</comment>
<keyword evidence="5 12" id="KW-0547">Nucleotide-binding</keyword>
<evidence type="ECO:0000259" key="16">
    <source>
        <dbReference type="Pfam" id="PF08264"/>
    </source>
</evidence>
<dbReference type="Pfam" id="PF10458">
    <property type="entry name" value="Val_tRNA-synt_C"/>
    <property type="match status" value="1"/>
</dbReference>
<dbReference type="InterPro" id="IPR002303">
    <property type="entry name" value="Valyl-tRNA_ligase"/>
</dbReference>
<dbReference type="SUPFAM" id="SSF47323">
    <property type="entry name" value="Anticodon-binding domain of a subclass of class I aminoacyl-tRNA synthetases"/>
    <property type="match status" value="1"/>
</dbReference>
<feature type="region of interest" description="Disordered" evidence="14">
    <location>
        <begin position="1"/>
        <end position="21"/>
    </location>
</feature>
<protein>
    <recommendedName>
        <fullName evidence="2">valine--tRNA ligase</fullName>
        <ecNumber evidence="2">6.1.1.9</ecNumber>
    </recommendedName>
    <alternativeName>
        <fullName evidence="10">Valyl-tRNA synthetase</fullName>
    </alternativeName>
</protein>
<feature type="domain" description="Valyl-tRNA synthetase tRNA-binding arm" evidence="17">
    <location>
        <begin position="865"/>
        <end position="928"/>
    </location>
</feature>
<dbReference type="InterPro" id="IPR009080">
    <property type="entry name" value="tRNAsynth_Ia_anticodon-bd"/>
</dbReference>
<keyword evidence="4 12" id="KW-0436">Ligase</keyword>
<evidence type="ECO:0000256" key="9">
    <source>
        <dbReference type="ARBA" id="ARBA00023146"/>
    </source>
</evidence>
<dbReference type="InterPro" id="IPR013155">
    <property type="entry name" value="M/V/L/I-tRNA-synth_anticd-bd"/>
</dbReference>
<organism evidence="18 19">
    <name type="scientific">Rhodosorus marinus</name>
    <dbReference type="NCBI Taxonomy" id="101924"/>
    <lineage>
        <taxon>Eukaryota</taxon>
        <taxon>Rhodophyta</taxon>
        <taxon>Stylonematophyceae</taxon>
        <taxon>Stylonematales</taxon>
        <taxon>Stylonemataceae</taxon>
        <taxon>Rhodosorus</taxon>
    </lineage>
</organism>
<dbReference type="CDD" id="cd07962">
    <property type="entry name" value="Anticodon_Ia_Val"/>
    <property type="match status" value="1"/>
</dbReference>
<evidence type="ECO:0000256" key="12">
    <source>
        <dbReference type="RuleBase" id="RU363035"/>
    </source>
</evidence>
<evidence type="ECO:0000256" key="14">
    <source>
        <dbReference type="SAM" id="MobiDB-lite"/>
    </source>
</evidence>
<dbReference type="SUPFAM" id="SSF50677">
    <property type="entry name" value="ValRS/IleRS/LeuRS editing domain"/>
    <property type="match status" value="1"/>
</dbReference>
<dbReference type="Pfam" id="PF00133">
    <property type="entry name" value="tRNA-synt_1"/>
    <property type="match status" value="1"/>
</dbReference>
<dbReference type="GO" id="GO:0004832">
    <property type="term" value="F:valine-tRNA ligase activity"/>
    <property type="evidence" value="ECO:0007669"/>
    <property type="project" value="UniProtKB-EC"/>
</dbReference>
<evidence type="ECO:0000256" key="3">
    <source>
        <dbReference type="ARBA" id="ARBA00022490"/>
    </source>
</evidence>
<accession>A0AAV8V153</accession>
<comment type="similarity">
    <text evidence="1 12">Belongs to the class-I aminoacyl-tRNA synthetase family.</text>
</comment>
<dbReference type="PANTHER" id="PTHR11946:SF93">
    <property type="entry name" value="VALINE--TRNA LIGASE, CHLOROPLASTIC_MITOCHONDRIAL 2"/>
    <property type="match status" value="1"/>
</dbReference>
<evidence type="ECO:0000256" key="10">
    <source>
        <dbReference type="ARBA" id="ARBA00029936"/>
    </source>
</evidence>
<dbReference type="PANTHER" id="PTHR11946">
    <property type="entry name" value="VALYL-TRNA SYNTHETASES"/>
    <property type="match status" value="1"/>
</dbReference>
<dbReference type="PROSITE" id="PS00178">
    <property type="entry name" value="AA_TRNA_LIGASE_I"/>
    <property type="match status" value="1"/>
</dbReference>
<evidence type="ECO:0000259" key="17">
    <source>
        <dbReference type="Pfam" id="PF10458"/>
    </source>
</evidence>
<keyword evidence="8 13" id="KW-0175">Coiled coil</keyword>
<dbReference type="NCBIfam" id="NF004349">
    <property type="entry name" value="PRK05729.1"/>
    <property type="match status" value="1"/>
</dbReference>
<proteinExistence type="inferred from homology"/>
<evidence type="ECO:0000256" key="13">
    <source>
        <dbReference type="SAM" id="Coils"/>
    </source>
</evidence>
<feature type="coiled-coil region" evidence="13">
    <location>
        <begin position="863"/>
        <end position="932"/>
    </location>
</feature>
<dbReference type="PRINTS" id="PR00986">
    <property type="entry name" value="TRNASYNTHVAL"/>
</dbReference>
<dbReference type="Gene3D" id="1.10.287.380">
    <property type="entry name" value="Valyl-tRNA synthetase, C-terminal domain"/>
    <property type="match status" value="1"/>
</dbReference>
<evidence type="ECO:0000256" key="4">
    <source>
        <dbReference type="ARBA" id="ARBA00022598"/>
    </source>
</evidence>
<dbReference type="FunFam" id="3.40.50.620:FF:000020">
    <property type="entry name" value="Valine--tRNA ligase, mitochondrial"/>
    <property type="match status" value="1"/>
</dbReference>
<keyword evidence="7 12" id="KW-0648">Protein biosynthesis</keyword>
<evidence type="ECO:0000256" key="7">
    <source>
        <dbReference type="ARBA" id="ARBA00022917"/>
    </source>
</evidence>
<dbReference type="Proteomes" id="UP001157974">
    <property type="component" value="Unassembled WGS sequence"/>
</dbReference>
<dbReference type="FunFam" id="3.40.50.620:FF:000126">
    <property type="entry name" value="Valine--tRNA ligase chloroplastic/mitochondrial 2"/>
    <property type="match status" value="1"/>
</dbReference>
<dbReference type="NCBIfam" id="TIGR00422">
    <property type="entry name" value="valS"/>
    <property type="match status" value="1"/>
</dbReference>
<feature type="domain" description="Methionyl/Valyl/Leucyl/Isoleucyl-tRNA synthetase anticodon-binding" evidence="16">
    <location>
        <begin position="651"/>
        <end position="797"/>
    </location>
</feature>
<dbReference type="GO" id="GO:0005829">
    <property type="term" value="C:cytosol"/>
    <property type="evidence" value="ECO:0007669"/>
    <property type="project" value="TreeGrafter"/>
</dbReference>
<dbReference type="InterPro" id="IPR033705">
    <property type="entry name" value="Anticodon_Ia_Val"/>
</dbReference>
<evidence type="ECO:0000259" key="15">
    <source>
        <dbReference type="Pfam" id="PF00133"/>
    </source>
</evidence>
<dbReference type="FunFam" id="1.10.287.380:FF:000001">
    <property type="entry name" value="Valine--tRNA ligase"/>
    <property type="match status" value="1"/>
</dbReference>
<evidence type="ECO:0000313" key="19">
    <source>
        <dbReference type="Proteomes" id="UP001157974"/>
    </source>
</evidence>
<feature type="domain" description="Aminoacyl-tRNA synthetase class Ia" evidence="15">
    <location>
        <begin position="31"/>
        <end position="596"/>
    </location>
</feature>
<dbReference type="InterPro" id="IPR010978">
    <property type="entry name" value="tRNA-bd_arm"/>
</dbReference>
<dbReference type="InterPro" id="IPR014729">
    <property type="entry name" value="Rossmann-like_a/b/a_fold"/>
</dbReference>
<dbReference type="FunFam" id="3.90.740.10:FF:000005">
    <property type="entry name" value="Valine--tRNA ligase, mitochondrial"/>
    <property type="match status" value="1"/>
</dbReference>
<evidence type="ECO:0000256" key="5">
    <source>
        <dbReference type="ARBA" id="ARBA00022741"/>
    </source>
</evidence>
<dbReference type="Pfam" id="PF08264">
    <property type="entry name" value="Anticodon_1"/>
    <property type="match status" value="1"/>
</dbReference>
<dbReference type="InterPro" id="IPR009008">
    <property type="entry name" value="Val/Leu/Ile-tRNA-synth_edit"/>
</dbReference>
<dbReference type="InterPro" id="IPR019499">
    <property type="entry name" value="Val-tRNA_synth_tRNA-bd"/>
</dbReference>
<dbReference type="GO" id="GO:0005524">
    <property type="term" value="F:ATP binding"/>
    <property type="evidence" value="ECO:0007669"/>
    <property type="project" value="UniProtKB-KW"/>
</dbReference>
<evidence type="ECO:0000313" key="18">
    <source>
        <dbReference type="EMBL" id="KAJ8907606.1"/>
    </source>
</evidence>
<dbReference type="InterPro" id="IPR001412">
    <property type="entry name" value="aa-tRNA-synth_I_CS"/>
</dbReference>
<keyword evidence="9 12" id="KW-0030">Aminoacyl-tRNA synthetase</keyword>
<dbReference type="FunFam" id="1.10.730.10:FF:000014">
    <property type="entry name" value="Valine--tRNA ligase"/>
    <property type="match status" value="1"/>
</dbReference>
<gene>
    <name evidence="18" type="ORF">NDN08_007716</name>
</gene>
<dbReference type="InterPro" id="IPR002300">
    <property type="entry name" value="aa-tRNA-synth_Ia"/>
</dbReference>
<keyword evidence="6 12" id="KW-0067">ATP-binding</keyword>
<dbReference type="InterPro" id="IPR037118">
    <property type="entry name" value="Val-tRNA_synth_C_sf"/>
</dbReference>
<keyword evidence="19" id="KW-1185">Reference proteome</keyword>
<dbReference type="GO" id="GO:0006438">
    <property type="term" value="P:valyl-tRNA aminoacylation"/>
    <property type="evidence" value="ECO:0007669"/>
    <property type="project" value="InterPro"/>
</dbReference>
<evidence type="ECO:0000256" key="2">
    <source>
        <dbReference type="ARBA" id="ARBA00013169"/>
    </source>
</evidence>
<name>A0AAV8V153_9RHOD</name>
<dbReference type="HAMAP" id="MF_02004">
    <property type="entry name" value="Val_tRNA_synth_type1"/>
    <property type="match status" value="1"/>
</dbReference>
<evidence type="ECO:0000256" key="11">
    <source>
        <dbReference type="ARBA" id="ARBA00047552"/>
    </source>
</evidence>
<keyword evidence="3" id="KW-0963">Cytoplasm</keyword>
<evidence type="ECO:0000256" key="1">
    <source>
        <dbReference type="ARBA" id="ARBA00005594"/>
    </source>
</evidence>
<evidence type="ECO:0000256" key="8">
    <source>
        <dbReference type="ARBA" id="ARBA00023054"/>
    </source>
</evidence>
<reference evidence="18 19" key="1">
    <citation type="journal article" date="2023" name="Nat. Commun.">
        <title>Origin of minicircular mitochondrial genomes in red algae.</title>
        <authorList>
            <person name="Lee Y."/>
            <person name="Cho C.H."/>
            <person name="Lee Y.M."/>
            <person name="Park S.I."/>
            <person name="Yang J.H."/>
            <person name="West J.A."/>
            <person name="Bhattacharya D."/>
            <person name="Yoon H.S."/>
        </authorList>
    </citation>
    <scope>NUCLEOTIDE SEQUENCE [LARGE SCALE GENOMIC DNA]</scope>
    <source>
        <strain evidence="18 19">CCMP1338</strain>
        <tissue evidence="18">Whole cell</tissue>
    </source>
</reference>
<dbReference type="GO" id="GO:0002161">
    <property type="term" value="F:aminoacyl-tRNA deacylase activity"/>
    <property type="evidence" value="ECO:0007669"/>
    <property type="project" value="InterPro"/>
</dbReference>
<dbReference type="SUPFAM" id="SSF46589">
    <property type="entry name" value="tRNA-binding arm"/>
    <property type="match status" value="1"/>
</dbReference>
<sequence>MSAGKEALQTPFDTSEEMATRYDPSQVEQLLYTWWESTGAFKPSSDGSPNEDPFVISMPPPNVTGGLHMGHAMFTTLEDIMTRYNRMKGRPTLWLPGTDHAGIATQLQVEKTLAAEGRSRQEIGREAFVDRVWQWKMEKGGYITKQIRRLGASCDWSRERFTMDEKLCEAVVATFTTLHERGLIYRGEYMVNWSPNLQTAVSDLEVEFTEEDGFLYHFQYGIADSHDLETEGKTTYLPVATTRPETILGDTAVCVHPEDERYKHLIGRQCVVPMTGRTIPIITDDYVDMEFGTGALKITPGHDVNDYEIGKRHQLETMCILNKDATMNELCGQYAGMDRFECRNALWKDLEENGIAIKAEKYTNRVPRSQRGGEVVEPLVSKQWFVRMESLAEPALEAVRSGEISIVPERFEKTYEHWLENIHDWCISRQLWWGHQIPVWYVDGTNENEFIVAANEEEAYEMGREKFGSDVTLTRDTDVLDTWFSSGLWPFSTLNWPEEDSEDLKRFYPTTVMETGYDILFFWVARMIMMGIELTGKVPFETVYLHGLVRDSKGRKMSKTLGNVIDPLEVIDNYGTDALRYSLVTGSTPGQDISLSMERIETNRNFANKLWNVGRYIVGSLADLAEEERSTLDDVFHSNFRNEIADLALPERYIISRLHQLQASVTNSLESYSFGESGRLVHDFLWDEFADWYIETSKTRMFGDDENAKKASRKTLVYVLDSCLRLLHPFMPFVTEALWQRIPHNHEKESALISAAWPEVGQVDEEAINRFNQIQALTRMVRNARLEYQVEPQKKIEMTVVADEDQLVRDLGNEAGILALMAKVDKDKVTIGKSGSVELPESETSVSLIVSESLQAFLPMKGLVDFDKEIARLEKQLAKAEKDLNGLLNRLNSSNFAEKAPEHVVNETREQAAVLQEKVNTVQATILDLEKQSTLVK</sequence>
<dbReference type="Gene3D" id="3.40.50.620">
    <property type="entry name" value="HUPs"/>
    <property type="match status" value="2"/>
</dbReference>
<dbReference type="Gene3D" id="1.10.730.10">
    <property type="entry name" value="Isoleucyl-tRNA Synthetase, Domain 1"/>
    <property type="match status" value="1"/>
</dbReference>
<dbReference type="Gene3D" id="3.90.740.10">
    <property type="entry name" value="Valyl/Leucyl/Isoleucyl-tRNA synthetase, editing domain"/>
    <property type="match status" value="1"/>
</dbReference>